<evidence type="ECO:0000256" key="1">
    <source>
        <dbReference type="ARBA" id="ARBA00011961"/>
    </source>
</evidence>
<dbReference type="AlphaFoldDB" id="A0AAN8UYU3"/>
<dbReference type="EC" id="2.7.1.172" evidence="1"/>
<name>A0AAN8UYU3_9MAGN</name>
<keyword evidence="4" id="KW-1185">Reference proteome</keyword>
<comment type="catalytic activity">
    <reaction evidence="2">
        <text>N(6)-D-ribulosyl-L-lysyl-[protein] + ATP = N(6)-(3-O-phospho-D-ribulosyl)-L-lysyl-[protein] + ADP + H(+)</text>
        <dbReference type="Rhea" id="RHEA:48432"/>
        <dbReference type="Rhea" id="RHEA-COMP:12103"/>
        <dbReference type="Rhea" id="RHEA-COMP:12104"/>
        <dbReference type="ChEBI" id="CHEBI:15378"/>
        <dbReference type="ChEBI" id="CHEBI:30616"/>
        <dbReference type="ChEBI" id="CHEBI:90418"/>
        <dbReference type="ChEBI" id="CHEBI:90420"/>
        <dbReference type="ChEBI" id="CHEBI:456216"/>
        <dbReference type="EC" id="2.7.1.172"/>
    </reaction>
    <physiologicalReaction direction="left-to-right" evidence="2">
        <dbReference type="Rhea" id="RHEA:48433"/>
    </physiologicalReaction>
</comment>
<dbReference type="Proteomes" id="UP001370490">
    <property type="component" value="Unassembled WGS sequence"/>
</dbReference>
<comment type="caution">
    <text evidence="3">The sequence shown here is derived from an EMBL/GenBank/DDBJ whole genome shotgun (WGS) entry which is preliminary data.</text>
</comment>
<accession>A0AAN8UYU3</accession>
<dbReference type="GO" id="GO:0102193">
    <property type="term" value="F:protein-ribulosamine 3-kinase activity"/>
    <property type="evidence" value="ECO:0007669"/>
    <property type="project" value="UniProtKB-EC"/>
</dbReference>
<dbReference type="Gene3D" id="3.90.1200.10">
    <property type="match status" value="1"/>
</dbReference>
<reference evidence="3 4" key="1">
    <citation type="submission" date="2023-12" db="EMBL/GenBank/DDBJ databases">
        <title>A high-quality genome assembly for Dillenia turbinata (Dilleniales).</title>
        <authorList>
            <person name="Chanderbali A."/>
        </authorList>
    </citation>
    <scope>NUCLEOTIDE SEQUENCE [LARGE SCALE GENOMIC DNA]</scope>
    <source>
        <strain evidence="3">LSX21</strain>
        <tissue evidence="3">Leaf</tissue>
    </source>
</reference>
<sequence>MGSSGYHFSAANGGGAVIDKGIDFGNYFCSFAFLYHQKDMLSYHIRMDAYYNSIFSSKHHFIGKCRREMAHILLHGTLHVTIYEVDKLHSGGGPKYMSILHSSTSEMSHMVWLNFEGGGFGFDVDNTIGSKPQINTWTADWIEFYGEHRLGYQLKLALDQYRDTTIYEKGKRLVKNMGPLFENIVIESCLLHGDLWSGNVRADKNGKPMGTVRPEYGMSWCAGFGGSFYNSYFEVMPKQPGFEKRRDLYMLYHYLKHYNLFGSDFRSSAIMISERFLSSA</sequence>
<evidence type="ECO:0000313" key="4">
    <source>
        <dbReference type="Proteomes" id="UP001370490"/>
    </source>
</evidence>
<gene>
    <name evidence="3" type="ORF">RJ641_016105</name>
</gene>
<dbReference type="SUPFAM" id="SSF56112">
    <property type="entry name" value="Protein kinase-like (PK-like)"/>
    <property type="match status" value="1"/>
</dbReference>
<dbReference type="PANTHER" id="PTHR12149">
    <property type="entry name" value="FRUCTOSAMINE 3 KINASE-RELATED PROTEIN"/>
    <property type="match status" value="1"/>
</dbReference>
<protein>
    <recommendedName>
        <fullName evidence="1">protein-ribulosamine 3-kinase</fullName>
        <ecNumber evidence="1">2.7.1.172</ecNumber>
    </recommendedName>
</protein>
<organism evidence="3 4">
    <name type="scientific">Dillenia turbinata</name>
    <dbReference type="NCBI Taxonomy" id="194707"/>
    <lineage>
        <taxon>Eukaryota</taxon>
        <taxon>Viridiplantae</taxon>
        <taxon>Streptophyta</taxon>
        <taxon>Embryophyta</taxon>
        <taxon>Tracheophyta</taxon>
        <taxon>Spermatophyta</taxon>
        <taxon>Magnoliopsida</taxon>
        <taxon>eudicotyledons</taxon>
        <taxon>Gunneridae</taxon>
        <taxon>Pentapetalae</taxon>
        <taxon>Dilleniales</taxon>
        <taxon>Dilleniaceae</taxon>
        <taxon>Dillenia</taxon>
    </lineage>
</organism>
<dbReference type="PANTHER" id="PTHR12149:SF8">
    <property type="entry name" value="PROTEIN-RIBULOSAMINE 3-KINASE"/>
    <property type="match status" value="1"/>
</dbReference>
<proteinExistence type="predicted"/>
<dbReference type="InterPro" id="IPR016477">
    <property type="entry name" value="Fructo-/Ketosamine-3-kinase"/>
</dbReference>
<dbReference type="InterPro" id="IPR011009">
    <property type="entry name" value="Kinase-like_dom_sf"/>
</dbReference>
<evidence type="ECO:0000313" key="3">
    <source>
        <dbReference type="EMBL" id="KAK6920201.1"/>
    </source>
</evidence>
<evidence type="ECO:0000256" key="2">
    <source>
        <dbReference type="ARBA" id="ARBA00048655"/>
    </source>
</evidence>
<dbReference type="EMBL" id="JBAMMX010000021">
    <property type="protein sequence ID" value="KAK6920201.1"/>
    <property type="molecule type" value="Genomic_DNA"/>
</dbReference>
<dbReference type="Pfam" id="PF03881">
    <property type="entry name" value="Fructosamin_kin"/>
    <property type="match status" value="1"/>
</dbReference>